<dbReference type="SUPFAM" id="SSF55347">
    <property type="entry name" value="Glyceraldehyde-3-phosphate dehydrogenase-like, C-terminal domain"/>
    <property type="match status" value="1"/>
</dbReference>
<dbReference type="InterPro" id="IPR000683">
    <property type="entry name" value="Gfo/Idh/MocA-like_OxRdtase_N"/>
</dbReference>
<dbReference type="SUPFAM" id="SSF51735">
    <property type="entry name" value="NAD(P)-binding Rossmann-fold domains"/>
    <property type="match status" value="1"/>
</dbReference>
<name>A0A6B1D367_9CHLR</name>
<feature type="domain" description="Gfo/Idh/MocA-like oxidoreductase C-terminal" evidence="3">
    <location>
        <begin position="296"/>
        <end position="456"/>
    </location>
</feature>
<dbReference type="InterPro" id="IPR036291">
    <property type="entry name" value="NAD(P)-bd_dom_sf"/>
</dbReference>
<reference evidence="4" key="1">
    <citation type="submission" date="2019-09" db="EMBL/GenBank/DDBJ databases">
        <title>Characterisation of the sponge microbiome using genome-centric metagenomics.</title>
        <authorList>
            <person name="Engelberts J.P."/>
            <person name="Robbins S.J."/>
            <person name="De Goeij J.M."/>
            <person name="Aranda M."/>
            <person name="Bell S.C."/>
            <person name="Webster N.S."/>
        </authorList>
    </citation>
    <scope>NUCLEOTIDE SEQUENCE</scope>
    <source>
        <strain evidence="4">SB0661_bin_32</strain>
    </source>
</reference>
<proteinExistence type="inferred from homology"/>
<organism evidence="4">
    <name type="scientific">Caldilineaceae bacterium SB0661_bin_32</name>
    <dbReference type="NCBI Taxonomy" id="2605255"/>
    <lineage>
        <taxon>Bacteria</taxon>
        <taxon>Bacillati</taxon>
        <taxon>Chloroflexota</taxon>
        <taxon>Caldilineae</taxon>
        <taxon>Caldilineales</taxon>
        <taxon>Caldilineaceae</taxon>
    </lineage>
</organism>
<dbReference type="PANTHER" id="PTHR43708:SF8">
    <property type="entry name" value="OXIDOREDUCTASE"/>
    <property type="match status" value="1"/>
</dbReference>
<accession>A0A6B1D367</accession>
<dbReference type="Pfam" id="PF01408">
    <property type="entry name" value="GFO_IDH_MocA"/>
    <property type="match status" value="1"/>
</dbReference>
<evidence type="ECO:0000259" key="2">
    <source>
        <dbReference type="Pfam" id="PF01408"/>
    </source>
</evidence>
<protein>
    <submittedName>
        <fullName evidence="4">Gfo/Idh/MocA family oxidoreductase</fullName>
    </submittedName>
</protein>
<dbReference type="EMBL" id="VXMH01000021">
    <property type="protein sequence ID" value="MYC94241.1"/>
    <property type="molecule type" value="Genomic_DNA"/>
</dbReference>
<evidence type="ECO:0000259" key="3">
    <source>
        <dbReference type="Pfam" id="PF02894"/>
    </source>
</evidence>
<dbReference type="InterPro" id="IPR051317">
    <property type="entry name" value="Gfo/Idh/MocA_oxidoreduct"/>
</dbReference>
<gene>
    <name evidence="4" type="ORF">F4X14_04660</name>
</gene>
<dbReference type="PANTHER" id="PTHR43708">
    <property type="entry name" value="CONSERVED EXPRESSED OXIDOREDUCTASE (EUROFUNG)"/>
    <property type="match status" value="1"/>
</dbReference>
<dbReference type="Gene3D" id="3.40.50.720">
    <property type="entry name" value="NAD(P)-binding Rossmann-like Domain"/>
    <property type="match status" value="1"/>
</dbReference>
<comment type="caution">
    <text evidence="4">The sequence shown here is derived from an EMBL/GenBank/DDBJ whole genome shotgun (WGS) entry which is preliminary data.</text>
</comment>
<dbReference type="GO" id="GO:0000166">
    <property type="term" value="F:nucleotide binding"/>
    <property type="evidence" value="ECO:0007669"/>
    <property type="project" value="InterPro"/>
</dbReference>
<evidence type="ECO:0000256" key="1">
    <source>
        <dbReference type="ARBA" id="ARBA00010928"/>
    </source>
</evidence>
<sequence>MLATSDTAWSVRRWASEWGWDNPNRAACTSCICSGLHDGVLDWLVYSSAADSFVWLPGVGAVSLGQRKRRIQFCSEKGGGFIRGSVNWKNTLAYRKGACQPASNCRIRIHRSNPKRPGRYLMYRAAVIGLGRMGSTFDDEISSGGAIFLPYCHAPSYAASPYTELVAGADLHAEQGAIFADRWGLDQEHIYGDYREMLAAERPDIVSICTTARHRAAIIQDAIQAGVKAIWAEKPLTLSLAEADAIIELSARNSVAIAVNCSRRHSPFLTEARRMAQSGELGDILQITAYTECYISHNGSHAIDTMRYLVDGDVEWVFGEMESDEEAAGEEDLMGNGYLAFDNGVRGYIRAMPTGIAPWEFDLIGTEGRVRSLSNGAETQYYRWVPGGLRDEGLPARAPFPLPLSIQGTGLSVIADLVNAIETGSDPRCSAEDGRKALEIAIAMRESHRQGGRRVDLPVADRSLRILSVEIGGDAVPARVRRLQQEPVVA</sequence>
<dbReference type="Pfam" id="PF02894">
    <property type="entry name" value="GFO_IDH_MocA_C"/>
    <property type="match status" value="1"/>
</dbReference>
<feature type="domain" description="Gfo/Idh/MocA-like oxidoreductase N-terminal" evidence="2">
    <location>
        <begin position="125"/>
        <end position="260"/>
    </location>
</feature>
<evidence type="ECO:0000313" key="4">
    <source>
        <dbReference type="EMBL" id="MYC94241.1"/>
    </source>
</evidence>
<dbReference type="AlphaFoldDB" id="A0A6B1D367"/>
<dbReference type="Gene3D" id="3.30.360.10">
    <property type="entry name" value="Dihydrodipicolinate Reductase, domain 2"/>
    <property type="match status" value="1"/>
</dbReference>
<dbReference type="InterPro" id="IPR004104">
    <property type="entry name" value="Gfo/Idh/MocA-like_OxRdtase_C"/>
</dbReference>
<comment type="similarity">
    <text evidence="1">Belongs to the Gfo/Idh/MocA family.</text>
</comment>